<reference evidence="2" key="2">
    <citation type="submission" date="2011-02" db="EMBL/GenBank/DDBJ databases">
        <title>The complete genome of Syntrophobotulus glycolicus DSM 8271.</title>
        <authorList>
            <person name="Lucas S."/>
            <person name="Copeland A."/>
            <person name="Lapidus A."/>
            <person name="Bruce D."/>
            <person name="Goodwin L."/>
            <person name="Pitluck S."/>
            <person name="Kyrpides N."/>
            <person name="Mavromatis K."/>
            <person name="Pagani I."/>
            <person name="Ivanova N."/>
            <person name="Mikhailova N."/>
            <person name="Chertkov O."/>
            <person name="Held B."/>
            <person name="Detter J.C."/>
            <person name="Tapia R."/>
            <person name="Han C."/>
            <person name="Land M."/>
            <person name="Hauser L."/>
            <person name="Markowitz V."/>
            <person name="Cheng J.-F."/>
            <person name="Hugenholtz P."/>
            <person name="Woyke T."/>
            <person name="Wu D."/>
            <person name="Spring S."/>
            <person name="Schroeder M."/>
            <person name="Brambilla E."/>
            <person name="Klenk H.-P."/>
            <person name="Eisen J.A."/>
        </authorList>
    </citation>
    <scope>NUCLEOTIDE SEQUENCE [LARGE SCALE GENOMIC DNA]</scope>
    <source>
        <strain evidence="2">DSM 8271 / FlGlyR</strain>
    </source>
</reference>
<dbReference type="Proteomes" id="UP000007488">
    <property type="component" value="Chromosome"/>
</dbReference>
<reference evidence="1 2" key="1">
    <citation type="journal article" date="2011" name="Stand. Genomic Sci.">
        <title>Complete genome sequence of Syntrophobotulus glycolicus type strain (FlGlyR).</title>
        <authorList>
            <person name="Han C."/>
            <person name="Mwirichia R."/>
            <person name="Chertkov O."/>
            <person name="Held B."/>
            <person name="Lapidus A."/>
            <person name="Nolan M."/>
            <person name="Lucas S."/>
            <person name="Hammon N."/>
            <person name="Deshpande S."/>
            <person name="Cheng J.F."/>
            <person name="Tapia R."/>
            <person name="Goodwin L."/>
            <person name="Pitluck S."/>
            <person name="Huntemann M."/>
            <person name="Liolios K."/>
            <person name="Ivanova N."/>
            <person name="Pagani I."/>
            <person name="Mavromatis K."/>
            <person name="Ovchinikova G."/>
            <person name="Pati A."/>
            <person name="Chen A."/>
            <person name="Palaniappan K."/>
            <person name="Land M."/>
            <person name="Hauser L."/>
            <person name="Brambilla E.M."/>
            <person name="Rohde M."/>
            <person name="Spring S."/>
            <person name="Sikorski J."/>
            <person name="Goker M."/>
            <person name="Woyke T."/>
            <person name="Bristow J."/>
            <person name="Eisen J.A."/>
            <person name="Markowitz V."/>
            <person name="Hugenholtz P."/>
            <person name="Kyrpides N.C."/>
            <person name="Klenk H.P."/>
            <person name="Detter J.C."/>
        </authorList>
    </citation>
    <scope>NUCLEOTIDE SEQUENCE [LARGE SCALE GENOMIC DNA]</scope>
    <source>
        <strain evidence="2">DSM 8271 / FlGlyR</strain>
    </source>
</reference>
<dbReference type="PROSITE" id="PS51257">
    <property type="entry name" value="PROKAR_LIPOPROTEIN"/>
    <property type="match status" value="1"/>
</dbReference>
<dbReference type="AlphaFoldDB" id="F0SXP7"/>
<proteinExistence type="predicted"/>
<dbReference type="STRING" id="645991.Sgly_1582"/>
<dbReference type="RefSeq" id="WP_013624750.1">
    <property type="nucleotide sequence ID" value="NC_015172.1"/>
</dbReference>
<evidence type="ECO:0000313" key="1">
    <source>
        <dbReference type="EMBL" id="ADY55880.1"/>
    </source>
</evidence>
<keyword evidence="2" id="KW-1185">Reference proteome</keyword>
<dbReference type="eggNOG" id="COG4219">
    <property type="taxonomic scope" value="Bacteria"/>
</dbReference>
<organism evidence="1 2">
    <name type="scientific">Syntrophobotulus glycolicus (strain DSM 8271 / FlGlyR)</name>
    <dbReference type="NCBI Taxonomy" id="645991"/>
    <lineage>
        <taxon>Bacteria</taxon>
        <taxon>Bacillati</taxon>
        <taxon>Bacillota</taxon>
        <taxon>Clostridia</taxon>
        <taxon>Eubacteriales</taxon>
        <taxon>Desulfitobacteriaceae</taxon>
        <taxon>Syntrophobotulus</taxon>
    </lineage>
</organism>
<gene>
    <name evidence="1" type="ordered locus">Sgly_1582</name>
</gene>
<dbReference type="HOGENOM" id="CLU_1453733_0_0_9"/>
<evidence type="ECO:0008006" key="3">
    <source>
        <dbReference type="Google" id="ProtNLM"/>
    </source>
</evidence>
<dbReference type="EMBL" id="CP002547">
    <property type="protein sequence ID" value="ADY55880.1"/>
    <property type="molecule type" value="Genomic_DNA"/>
</dbReference>
<evidence type="ECO:0000313" key="2">
    <source>
        <dbReference type="Proteomes" id="UP000007488"/>
    </source>
</evidence>
<accession>F0SXP7</accession>
<dbReference type="OrthoDB" id="9762883at2"/>
<sequence>MRNKLLLLTLVLCLAFFITGCMQEKSEGPLQSEDTVVPGASAETDALIYTNAQYGFTFALPKTWTGYSILMNKWEGVAVAGTQSGKIVETGPIINIRHPQWTAQNPRQDIPVMVFTPAQWNSLQKVEFSVGAAPIPPSELGRNSQFVFALPARYNYAFPEGFEEVEDILQHHPLKPI</sequence>
<name>F0SXP7_SYNGF</name>
<protein>
    <recommendedName>
        <fullName evidence="3">Lipoprotein</fullName>
    </recommendedName>
</protein>
<dbReference type="KEGG" id="sgy:Sgly_1582"/>